<evidence type="ECO:0000259" key="2">
    <source>
        <dbReference type="Pfam" id="PF03795"/>
    </source>
</evidence>
<sequence length="119" mass="12995">MKYMLMMNLNPRTNEALNEEGQAAVGAAHEKLMSVIEEAGELVAAEALAEPVKTTVVKVRDGKTITSEGPLVESEEYFCGYYIVDVADKARAIELAAMIPDAQWSAVEVRPFFEMPEAG</sequence>
<organism evidence="4 5">
    <name type="scientific">Streptomyces evansiae</name>
    <dbReference type="NCBI Taxonomy" id="3075535"/>
    <lineage>
        <taxon>Bacteria</taxon>
        <taxon>Bacillati</taxon>
        <taxon>Actinomycetota</taxon>
        <taxon>Actinomycetes</taxon>
        <taxon>Kitasatosporales</taxon>
        <taxon>Streptomycetaceae</taxon>
        <taxon>Streptomyces</taxon>
    </lineage>
</organism>
<evidence type="ECO:0000313" key="5">
    <source>
        <dbReference type="Proteomes" id="UP001183607"/>
    </source>
</evidence>
<comment type="caution">
    <text evidence="4">The sequence shown here is derived from an EMBL/GenBank/DDBJ whole genome shotgun (WGS) entry which is preliminary data.</text>
</comment>
<evidence type="ECO:0000313" key="6">
    <source>
        <dbReference type="Proteomes" id="UP001183610"/>
    </source>
</evidence>
<dbReference type="PANTHER" id="PTHR35174:SF3">
    <property type="entry name" value="BLL7171 PROTEIN"/>
    <property type="match status" value="1"/>
</dbReference>
<keyword evidence="6" id="KW-1185">Reference proteome</keyword>
<dbReference type="PANTHER" id="PTHR35174">
    <property type="entry name" value="BLL7171 PROTEIN-RELATED"/>
    <property type="match status" value="1"/>
</dbReference>
<reference evidence="5 6" key="1">
    <citation type="submission" date="2023-07" db="EMBL/GenBank/DDBJ databases">
        <title>30 novel species of actinomycetes from the DSMZ collection.</title>
        <authorList>
            <person name="Nouioui I."/>
        </authorList>
    </citation>
    <scope>NUCLEOTIDE SEQUENCE [LARGE SCALE GENOMIC DNA]</scope>
    <source>
        <strain evidence="6">DSM 41979</strain>
        <strain evidence="5">DSM 41982</strain>
    </source>
</reference>
<dbReference type="EMBL" id="JAVRER010000002">
    <property type="protein sequence ID" value="MDT0414311.1"/>
    <property type="molecule type" value="Genomic_DNA"/>
</dbReference>
<dbReference type="Proteomes" id="UP001183610">
    <property type="component" value="Unassembled WGS sequence"/>
</dbReference>
<evidence type="ECO:0000313" key="4">
    <source>
        <dbReference type="EMBL" id="MDT0414311.1"/>
    </source>
</evidence>
<dbReference type="InterPro" id="IPR011008">
    <property type="entry name" value="Dimeric_a/b-barrel"/>
</dbReference>
<name>A0ABD5DZZ5_9ACTN</name>
<gene>
    <name evidence="4" type="ORF">RM574_02305</name>
    <name evidence="3" type="ORF">RM698_24915</name>
</gene>
<dbReference type="AlphaFoldDB" id="A0ABD5DZZ5"/>
<dbReference type="Proteomes" id="UP001183607">
    <property type="component" value="Unassembled WGS sequence"/>
</dbReference>
<dbReference type="EMBL" id="JAVRET010000075">
    <property type="protein sequence ID" value="MDT0412276.1"/>
    <property type="molecule type" value="Genomic_DNA"/>
</dbReference>
<dbReference type="Pfam" id="PF03795">
    <property type="entry name" value="YCII"/>
    <property type="match status" value="1"/>
</dbReference>
<feature type="domain" description="YCII-related" evidence="2">
    <location>
        <begin position="1"/>
        <end position="115"/>
    </location>
</feature>
<dbReference type="RefSeq" id="WP_007826488.1">
    <property type="nucleotide sequence ID" value="NZ_JAVRER010000002.1"/>
</dbReference>
<dbReference type="InterPro" id="IPR005545">
    <property type="entry name" value="YCII"/>
</dbReference>
<protein>
    <submittedName>
        <fullName evidence="4">YciI family protein</fullName>
    </submittedName>
</protein>
<dbReference type="Gene3D" id="3.30.70.1060">
    <property type="entry name" value="Dimeric alpha+beta barrel"/>
    <property type="match status" value="1"/>
</dbReference>
<reference evidence="4" key="2">
    <citation type="submission" date="2024-03" db="EMBL/GenBank/DDBJ databases">
        <title>30 novel species of actinomycetes from the DSMZ collection.</title>
        <authorList>
            <person name="Nouioui I."/>
        </authorList>
    </citation>
    <scope>NUCLEOTIDE SEQUENCE</scope>
    <source>
        <strain evidence="3">DSM 41979</strain>
        <strain evidence="4">DSM 41982</strain>
    </source>
</reference>
<evidence type="ECO:0000256" key="1">
    <source>
        <dbReference type="ARBA" id="ARBA00007689"/>
    </source>
</evidence>
<proteinExistence type="inferred from homology"/>
<comment type="similarity">
    <text evidence="1">Belongs to the YciI family.</text>
</comment>
<dbReference type="SUPFAM" id="SSF54909">
    <property type="entry name" value="Dimeric alpha+beta barrel"/>
    <property type="match status" value="1"/>
</dbReference>
<accession>A0ABD5DZZ5</accession>
<evidence type="ECO:0000313" key="3">
    <source>
        <dbReference type="EMBL" id="MDT0412276.1"/>
    </source>
</evidence>